<evidence type="ECO:0000313" key="5">
    <source>
        <dbReference type="Proteomes" id="UP000536534"/>
    </source>
</evidence>
<reference evidence="4 5" key="1">
    <citation type="journal article" date="2020" name="Biotechnol. Biofuels">
        <title>New insights from the biogas microbiome by comprehensive genome-resolved metagenomics of nearly 1600 species originating from multiple anaerobic digesters.</title>
        <authorList>
            <person name="Campanaro S."/>
            <person name="Treu L."/>
            <person name="Rodriguez-R L.M."/>
            <person name="Kovalovszki A."/>
            <person name="Ziels R.M."/>
            <person name="Maus I."/>
            <person name="Zhu X."/>
            <person name="Kougias P.G."/>
            <person name="Basile A."/>
            <person name="Luo G."/>
            <person name="Schluter A."/>
            <person name="Konstantinidis K.T."/>
            <person name="Angelidaki I."/>
        </authorList>
    </citation>
    <scope>NUCLEOTIDE SEQUENCE [LARGE SCALE GENOMIC DNA]</scope>
    <source>
        <strain evidence="4">AS06rmzACSIP_256</strain>
    </source>
</reference>
<evidence type="ECO:0000259" key="3">
    <source>
        <dbReference type="Pfam" id="PF03109"/>
    </source>
</evidence>
<evidence type="ECO:0000256" key="2">
    <source>
        <dbReference type="SAM" id="Phobius"/>
    </source>
</evidence>
<feature type="transmembrane region" description="Helical" evidence="2">
    <location>
        <begin position="507"/>
        <end position="526"/>
    </location>
</feature>
<comment type="caution">
    <text evidence="4">The sequence shown here is derived from an EMBL/GenBank/DDBJ whole genome shotgun (WGS) entry which is preliminary data.</text>
</comment>
<dbReference type="PANTHER" id="PTHR10566">
    <property type="entry name" value="CHAPERONE-ACTIVITY OF BC1 COMPLEX CABC1 -RELATED"/>
    <property type="match status" value="1"/>
</dbReference>
<dbReference type="EMBL" id="JAAYYV010000165">
    <property type="protein sequence ID" value="NLF53986.1"/>
    <property type="molecule type" value="Genomic_DNA"/>
</dbReference>
<keyword evidence="2" id="KW-0472">Membrane</keyword>
<feature type="transmembrane region" description="Helical" evidence="2">
    <location>
        <begin position="538"/>
        <end position="558"/>
    </location>
</feature>
<dbReference type="SUPFAM" id="SSF56112">
    <property type="entry name" value="Protein kinase-like (PK-like)"/>
    <property type="match status" value="1"/>
</dbReference>
<dbReference type="InterPro" id="IPR011009">
    <property type="entry name" value="Kinase-like_dom_sf"/>
</dbReference>
<accession>A0A7X7LV61</accession>
<dbReference type="Proteomes" id="UP000536534">
    <property type="component" value="Unassembled WGS sequence"/>
</dbReference>
<dbReference type="InterPro" id="IPR050154">
    <property type="entry name" value="UbiB_kinase"/>
</dbReference>
<evidence type="ECO:0000256" key="1">
    <source>
        <dbReference type="ARBA" id="ARBA00009670"/>
    </source>
</evidence>
<protein>
    <submittedName>
        <fullName evidence="4">Ubiquinone biosynthesis protein UbiB</fullName>
    </submittedName>
</protein>
<comment type="similarity">
    <text evidence="1">Belongs to the protein kinase superfamily. ADCK protein kinase family.</text>
</comment>
<feature type="domain" description="ABC1 atypical kinase-like" evidence="3">
    <location>
        <begin position="99"/>
        <end position="344"/>
    </location>
</feature>
<gene>
    <name evidence="4" type="ORF">GX576_06245</name>
</gene>
<organism evidence="4 5">
    <name type="scientific">Thauera phenolivorans</name>
    <dbReference type="NCBI Taxonomy" id="1792543"/>
    <lineage>
        <taxon>Bacteria</taxon>
        <taxon>Pseudomonadati</taxon>
        <taxon>Pseudomonadota</taxon>
        <taxon>Betaproteobacteria</taxon>
        <taxon>Rhodocyclales</taxon>
        <taxon>Zoogloeaceae</taxon>
        <taxon>Thauera</taxon>
    </lineage>
</organism>
<keyword evidence="4" id="KW-0830">Ubiquinone</keyword>
<dbReference type="InterPro" id="IPR004147">
    <property type="entry name" value="ABC1_dom"/>
</dbReference>
<dbReference type="Pfam" id="PF03109">
    <property type="entry name" value="ABC1"/>
    <property type="match status" value="1"/>
</dbReference>
<sequence>MFWQAIGAARDLARAHDIARVLIRYGFGDLVRRVGMGEALERAGKVLHWRAPEELARLAPPARVRRALEDLGPTFVKLGQVLATRVDLFPPDWIEEFGKLQDGAPAAPFEAIRAQLEEDLGAPPETVFAELELVPLAAASLAQVHRARLADGRRVVLKVRRPGIRPTVEADLHLLARLAEIVDAEASDLRRYRPREVVREFTLSLRRELDFAAECRNAERVARSFADRPEIIVPGIHWEWCGERLNVQDYVDGIAGRDLAGADAAGLDRRLLARRGAAAVLKMMLEDGLFHADPHPGNVFYLPGERIAFIDFGMVGRLSGARRYEVALLLHGLVEGDADAVAEVLLDWRSGDEGDAEADPARLRFEIEAFVDQYKGVPLKQLDMSAMLNDLVAILREHGLALPPDLVLLFKAFITLEGLGRQLDPDFDMASEAAPYLRRVMLSHRAPAAVARRGWRALGGAVDLLAGLPQDLSRLLRAGRRGKLQVQVEVVALQRFADQIDRAVSRMTLGIVTAALIIGTAILMTVVRDPALAGLRTLGLLGFLGAVLGGLWVLVSVWRSGR</sequence>
<name>A0A7X7LV61_9RHOO</name>
<evidence type="ECO:0000313" key="4">
    <source>
        <dbReference type="EMBL" id="NLF53986.1"/>
    </source>
</evidence>
<keyword evidence="2" id="KW-0812">Transmembrane</keyword>
<dbReference type="PANTHER" id="PTHR10566:SF113">
    <property type="entry name" value="PROTEIN ACTIVITY OF BC1 COMPLEX KINASE 7, CHLOROPLASTIC"/>
    <property type="match status" value="1"/>
</dbReference>
<dbReference type="CDD" id="cd05121">
    <property type="entry name" value="ABC1_ADCK3-like"/>
    <property type="match status" value="1"/>
</dbReference>
<keyword evidence="2" id="KW-1133">Transmembrane helix</keyword>
<dbReference type="AlphaFoldDB" id="A0A7X7LV61"/>
<proteinExistence type="inferred from homology"/>